<sequence>MMGTPLGRVGHLSDPFRCPHCQLPINDDRLAEYVRRKEGFLHRTEEETTLRPTALPLYSPTFYQGMFKTGRTYGPVPPSFFRSPYDTHTWAVPKT</sequence>
<dbReference type="EMBL" id="CDMY01000479">
    <property type="protein sequence ID" value="CEM16617.1"/>
    <property type="molecule type" value="Genomic_DNA"/>
</dbReference>
<organism evidence="1 2">
    <name type="scientific">Vitrella brassicaformis (strain CCMP3155)</name>
    <dbReference type="NCBI Taxonomy" id="1169540"/>
    <lineage>
        <taxon>Eukaryota</taxon>
        <taxon>Sar</taxon>
        <taxon>Alveolata</taxon>
        <taxon>Colpodellida</taxon>
        <taxon>Vitrellaceae</taxon>
        <taxon>Vitrella</taxon>
    </lineage>
</organism>
<accession>A0A0G4FRD4</accession>
<protein>
    <submittedName>
        <fullName evidence="1">Uncharacterized protein</fullName>
    </submittedName>
</protein>
<keyword evidence="2" id="KW-1185">Reference proteome</keyword>
<evidence type="ECO:0000313" key="1">
    <source>
        <dbReference type="EMBL" id="CEM16617.1"/>
    </source>
</evidence>
<dbReference type="OrthoDB" id="333079at2759"/>
<reference evidence="1 2" key="1">
    <citation type="submission" date="2014-11" db="EMBL/GenBank/DDBJ databases">
        <authorList>
            <person name="Zhu J."/>
            <person name="Qi W."/>
            <person name="Song R."/>
        </authorList>
    </citation>
    <scope>NUCLEOTIDE SEQUENCE [LARGE SCALE GENOMIC DNA]</scope>
</reference>
<name>A0A0G4FRD4_VITBC</name>
<dbReference type="VEuPathDB" id="CryptoDB:Vbra_9417"/>
<dbReference type="AlphaFoldDB" id="A0A0G4FRD4"/>
<dbReference type="Proteomes" id="UP000041254">
    <property type="component" value="Unassembled WGS sequence"/>
</dbReference>
<proteinExistence type="predicted"/>
<evidence type="ECO:0000313" key="2">
    <source>
        <dbReference type="Proteomes" id="UP000041254"/>
    </source>
</evidence>
<gene>
    <name evidence="1" type="ORF">Vbra_9417</name>
</gene>
<dbReference type="InParanoid" id="A0A0G4FRD4"/>